<dbReference type="CDD" id="cd00067">
    <property type="entry name" value="GAL4"/>
    <property type="match status" value="1"/>
</dbReference>
<dbReference type="PROSITE" id="PS50048">
    <property type="entry name" value="ZN2_CY6_FUNGAL_2"/>
    <property type="match status" value="1"/>
</dbReference>
<evidence type="ECO:0000313" key="10">
    <source>
        <dbReference type="Proteomes" id="UP001152607"/>
    </source>
</evidence>
<dbReference type="Proteomes" id="UP001152607">
    <property type="component" value="Unassembled WGS sequence"/>
</dbReference>
<feature type="domain" description="Zn(2)-C6 fungal-type" evidence="8">
    <location>
        <begin position="17"/>
        <end position="45"/>
    </location>
</feature>
<sequence>MQPKKRTRTSHAKVRTGCHTCKARRVKCDEQQPACQKCITTGRTCEGYKVNHEWVVVVAPPRPPPTDGFEDDRSRLHFDYFRNQAVNRLSRFFDAKQWGKLVLQEAHSSPAVRHAVIALSCSHRHHVDAGSYGQYQAYTAQQYSKSIKLLIKETNDNTQESRIRTLMCGLLFISIETVRANFSAALHHLDGCLKIIKEVRSQVVFIPMFTLLDREACLLAGTVPQPPRGRKPLLLDPDQGLGTDDIIGLGFTSVLESLEYLFWLGNRVHGLMGWNTVHLSTADSFESYTERLALYEELLQWDRCTQSLVAVLPDVSDHDRLLLLRIHHRTLLTLLGSSFHGTETFLDTYHWAFQDIVNYITLLFKRCHDIPDDIPGDDCDSTTTTTTTSSRNGTLSASPTPSRSPHSPAPRLPTKPHRKGMTSYVLDCGTLFSLYWTALKCRDGRLRRHAIALLEATTLDGMALQAAVAKRIVEIEEGQEYEQEPVFGVLNKAEDIPEGMRVHNVDIDVNGDGAQAKVVIWRRKDGREDGEWCESVEWVPW</sequence>
<evidence type="ECO:0000256" key="2">
    <source>
        <dbReference type="ARBA" id="ARBA00022833"/>
    </source>
</evidence>
<feature type="compositionally biased region" description="Low complexity" evidence="7">
    <location>
        <begin position="381"/>
        <end position="390"/>
    </location>
</feature>
<dbReference type="Gene3D" id="4.10.240.10">
    <property type="entry name" value="Zn(2)-C6 fungal-type DNA-binding domain"/>
    <property type="match status" value="1"/>
</dbReference>
<keyword evidence="6" id="KW-0539">Nucleus</keyword>
<comment type="caution">
    <text evidence="9">The sequence shown here is derived from an EMBL/GenBank/DDBJ whole genome shotgun (WGS) entry which is preliminary data.</text>
</comment>
<dbReference type="Pfam" id="PF00172">
    <property type="entry name" value="Zn_clus"/>
    <property type="match status" value="1"/>
</dbReference>
<keyword evidence="10" id="KW-1185">Reference proteome</keyword>
<evidence type="ECO:0000259" key="8">
    <source>
        <dbReference type="PROSITE" id="PS50048"/>
    </source>
</evidence>
<proteinExistence type="predicted"/>
<dbReference type="EMBL" id="CAOQHR010000001">
    <property type="protein sequence ID" value="CAI6242013.1"/>
    <property type="molecule type" value="Genomic_DNA"/>
</dbReference>
<dbReference type="InterPro" id="IPR021858">
    <property type="entry name" value="Fun_TF"/>
</dbReference>
<reference evidence="9" key="1">
    <citation type="submission" date="2023-01" db="EMBL/GenBank/DDBJ databases">
        <authorList>
            <person name="Van Ghelder C."/>
            <person name="Rancurel C."/>
        </authorList>
    </citation>
    <scope>NUCLEOTIDE SEQUENCE</scope>
    <source>
        <strain evidence="9">CNCM I-4278</strain>
    </source>
</reference>
<keyword evidence="1" id="KW-0479">Metal-binding</keyword>
<keyword evidence="5" id="KW-0804">Transcription</keyword>
<evidence type="ECO:0000256" key="1">
    <source>
        <dbReference type="ARBA" id="ARBA00022723"/>
    </source>
</evidence>
<feature type="compositionally biased region" description="Polar residues" evidence="7">
    <location>
        <begin position="391"/>
        <end position="405"/>
    </location>
</feature>
<evidence type="ECO:0000256" key="4">
    <source>
        <dbReference type="ARBA" id="ARBA00023125"/>
    </source>
</evidence>
<protein>
    <recommendedName>
        <fullName evidence="8">Zn(2)-C6 fungal-type domain-containing protein</fullName>
    </recommendedName>
</protein>
<evidence type="ECO:0000256" key="7">
    <source>
        <dbReference type="SAM" id="MobiDB-lite"/>
    </source>
</evidence>
<dbReference type="InterPro" id="IPR036864">
    <property type="entry name" value="Zn2-C6_fun-type_DNA-bd_sf"/>
</dbReference>
<dbReference type="InterPro" id="IPR001138">
    <property type="entry name" value="Zn2Cys6_DnaBD"/>
</dbReference>
<keyword evidence="3" id="KW-0805">Transcription regulation</keyword>
<dbReference type="AlphaFoldDB" id="A0A9W4U3Q8"/>
<accession>A0A9W4U3Q8</accession>
<dbReference type="PANTHER" id="PTHR36206:SF12">
    <property type="entry name" value="ASPERCRYPTIN BIOSYNTHESIS CLUSTER-SPECIFIC TRANSCRIPTION REGULATOR ATNN-RELATED"/>
    <property type="match status" value="1"/>
</dbReference>
<dbReference type="InterPro" id="IPR052360">
    <property type="entry name" value="Transcr_Regulatory_Proteins"/>
</dbReference>
<evidence type="ECO:0000256" key="3">
    <source>
        <dbReference type="ARBA" id="ARBA00023015"/>
    </source>
</evidence>
<dbReference type="GO" id="GO:0003677">
    <property type="term" value="F:DNA binding"/>
    <property type="evidence" value="ECO:0007669"/>
    <property type="project" value="UniProtKB-KW"/>
</dbReference>
<evidence type="ECO:0000256" key="6">
    <source>
        <dbReference type="ARBA" id="ARBA00023242"/>
    </source>
</evidence>
<dbReference type="GO" id="GO:0000981">
    <property type="term" value="F:DNA-binding transcription factor activity, RNA polymerase II-specific"/>
    <property type="evidence" value="ECO:0007669"/>
    <property type="project" value="InterPro"/>
</dbReference>
<dbReference type="OrthoDB" id="2593732at2759"/>
<dbReference type="PANTHER" id="PTHR36206">
    <property type="entry name" value="ASPERCRYPTIN BIOSYNTHESIS CLUSTER-SPECIFIC TRANSCRIPTION REGULATOR ATNN-RELATED"/>
    <property type="match status" value="1"/>
</dbReference>
<dbReference type="Pfam" id="PF11951">
    <property type="entry name" value="Fungal_trans_2"/>
    <property type="match status" value="1"/>
</dbReference>
<evidence type="ECO:0000256" key="5">
    <source>
        <dbReference type="ARBA" id="ARBA00023163"/>
    </source>
</evidence>
<name>A0A9W4U3Q8_9PLEO</name>
<dbReference type="SUPFAM" id="SSF57701">
    <property type="entry name" value="Zn2/Cys6 DNA-binding domain"/>
    <property type="match status" value="1"/>
</dbReference>
<dbReference type="PROSITE" id="PS00463">
    <property type="entry name" value="ZN2_CY6_FUNGAL_1"/>
    <property type="match status" value="1"/>
</dbReference>
<evidence type="ECO:0000313" key="9">
    <source>
        <dbReference type="EMBL" id="CAI6242013.1"/>
    </source>
</evidence>
<gene>
    <name evidence="9" type="ORF">PDIGIT_LOCUS625</name>
</gene>
<organism evidence="9 10">
    <name type="scientific">Periconia digitata</name>
    <dbReference type="NCBI Taxonomy" id="1303443"/>
    <lineage>
        <taxon>Eukaryota</taxon>
        <taxon>Fungi</taxon>
        <taxon>Dikarya</taxon>
        <taxon>Ascomycota</taxon>
        <taxon>Pezizomycotina</taxon>
        <taxon>Dothideomycetes</taxon>
        <taxon>Pleosporomycetidae</taxon>
        <taxon>Pleosporales</taxon>
        <taxon>Massarineae</taxon>
        <taxon>Periconiaceae</taxon>
        <taxon>Periconia</taxon>
    </lineage>
</organism>
<keyword evidence="4" id="KW-0238">DNA-binding</keyword>
<feature type="region of interest" description="Disordered" evidence="7">
    <location>
        <begin position="375"/>
        <end position="418"/>
    </location>
</feature>
<dbReference type="SMART" id="SM00066">
    <property type="entry name" value="GAL4"/>
    <property type="match status" value="1"/>
</dbReference>
<dbReference type="GO" id="GO:0008270">
    <property type="term" value="F:zinc ion binding"/>
    <property type="evidence" value="ECO:0007669"/>
    <property type="project" value="InterPro"/>
</dbReference>
<keyword evidence="2" id="KW-0862">Zinc</keyword>